<proteinExistence type="predicted"/>
<evidence type="ECO:0000313" key="1">
    <source>
        <dbReference type="EMBL" id="CUO08966.1"/>
    </source>
</evidence>
<protein>
    <submittedName>
        <fullName evidence="1">Uncharacterized protein</fullName>
    </submittedName>
</protein>
<organism evidence="1 2">
    <name type="scientific">[Ruminococcus] torques</name>
    <dbReference type="NCBI Taxonomy" id="33039"/>
    <lineage>
        <taxon>Bacteria</taxon>
        <taxon>Bacillati</taxon>
        <taxon>Bacillota</taxon>
        <taxon>Clostridia</taxon>
        <taxon>Lachnospirales</taxon>
        <taxon>Lachnospiraceae</taxon>
        <taxon>Mediterraneibacter</taxon>
    </lineage>
</organism>
<dbReference type="GeneID" id="97328363"/>
<dbReference type="Proteomes" id="UP000095787">
    <property type="component" value="Unassembled WGS sequence"/>
</dbReference>
<accession>A0A174CBC2</accession>
<name>A0A174CBC2_9FIRM</name>
<dbReference type="RefSeq" id="WP_009242805.1">
    <property type="nucleotide sequence ID" value="NZ_CATZVU010000002.1"/>
</dbReference>
<gene>
    <name evidence="1" type="ORF">ERS852456_01586</name>
</gene>
<evidence type="ECO:0000313" key="2">
    <source>
        <dbReference type="Proteomes" id="UP000095787"/>
    </source>
</evidence>
<sequence>MIVEEIRIRGATIRVHDDSYVNRTKEEIQSSIDACSRIIREALIRKEKTA</sequence>
<dbReference type="EMBL" id="CYZO01000018">
    <property type="protein sequence ID" value="CUO08966.1"/>
    <property type="molecule type" value="Genomic_DNA"/>
</dbReference>
<dbReference type="AlphaFoldDB" id="A0A174CBC2"/>
<reference evidence="1 2" key="1">
    <citation type="submission" date="2015-09" db="EMBL/GenBank/DDBJ databases">
        <authorList>
            <consortium name="Pathogen Informatics"/>
        </authorList>
    </citation>
    <scope>NUCLEOTIDE SEQUENCE [LARGE SCALE GENOMIC DNA]</scope>
    <source>
        <strain evidence="1 2">2789STDY5834841</strain>
    </source>
</reference>